<dbReference type="GeneID" id="19949089"/>
<evidence type="ECO:0000256" key="2">
    <source>
        <dbReference type="SAM" id="Phobius"/>
    </source>
</evidence>
<feature type="region of interest" description="Disordered" evidence="1">
    <location>
        <begin position="220"/>
        <end position="241"/>
    </location>
</feature>
<sequence>MKASSLLFVALAAVSTNHYGVDAQAICKQRTCTTDTGLFCDRALQTCPECMGADSSTGTTVCKPTNFIGTCNVVGIGGFQKCGKYTPPSSGSGSGSGSGGITPKPTTVKPTLAPTLAPTTLAPTTTEPVVTTLAPTTTPTATTKKPTSTTPKTTPATTTSSSSGSGATPTPTATPSNANNAHPNSTTDSGINWALYGGIAGGAVVLIAVVLVVVLKMNNRDDDDDDEPYKPTAPATSQNYTSTAAATTYEGGSAAVVAANLRAQIDGQNQPQATYNPYGNNNNNQSQTYNNYGQQPHDNYSNPQSSYAQPNQYNNTNNHGYAPAQQDYTAVSVAPAAKPRSDVTHSDVWGNVPSSYQDGTPTAKNKLAHPAPTHASDVRDNETRLSVEF</sequence>
<feature type="compositionally biased region" description="Low complexity" evidence="1">
    <location>
        <begin position="102"/>
        <end position="184"/>
    </location>
</feature>
<keyword evidence="2" id="KW-0472">Membrane</keyword>
<organism evidence="4 5">
    <name type="scientific">Saprolegnia diclina (strain VS20)</name>
    <dbReference type="NCBI Taxonomy" id="1156394"/>
    <lineage>
        <taxon>Eukaryota</taxon>
        <taxon>Sar</taxon>
        <taxon>Stramenopiles</taxon>
        <taxon>Oomycota</taxon>
        <taxon>Saprolegniomycetes</taxon>
        <taxon>Saprolegniales</taxon>
        <taxon>Saprolegniaceae</taxon>
        <taxon>Saprolegnia</taxon>
    </lineage>
</organism>
<feature type="region of interest" description="Disordered" evidence="1">
    <location>
        <begin position="269"/>
        <end position="389"/>
    </location>
</feature>
<feature type="chain" id="PRO_5004569960" description="TNFR-Cys domain-containing protein" evidence="3">
    <location>
        <begin position="24"/>
        <end position="389"/>
    </location>
</feature>
<dbReference type="InParanoid" id="T0Q8E7"/>
<feature type="compositionally biased region" description="Polar residues" evidence="1">
    <location>
        <begin position="296"/>
        <end position="319"/>
    </location>
</feature>
<accession>T0Q8E7</accession>
<dbReference type="VEuPathDB" id="FungiDB:SDRG_08362"/>
<feature type="compositionally biased region" description="Basic and acidic residues" evidence="1">
    <location>
        <begin position="376"/>
        <end position="389"/>
    </location>
</feature>
<proteinExistence type="predicted"/>
<feature type="compositionally biased region" description="Polar residues" evidence="1">
    <location>
        <begin position="352"/>
        <end position="363"/>
    </location>
</feature>
<feature type="signal peptide" evidence="3">
    <location>
        <begin position="1"/>
        <end position="23"/>
    </location>
</feature>
<keyword evidence="2" id="KW-0812">Transmembrane</keyword>
<name>T0Q8E7_SAPDV</name>
<dbReference type="Proteomes" id="UP000030762">
    <property type="component" value="Unassembled WGS sequence"/>
</dbReference>
<feature type="transmembrane region" description="Helical" evidence="2">
    <location>
        <begin position="193"/>
        <end position="215"/>
    </location>
</feature>
<keyword evidence="5" id="KW-1185">Reference proteome</keyword>
<dbReference type="AlphaFoldDB" id="T0Q8E7"/>
<evidence type="ECO:0000256" key="3">
    <source>
        <dbReference type="SAM" id="SignalP"/>
    </source>
</evidence>
<feature type="compositionally biased region" description="Low complexity" evidence="1">
    <location>
        <begin position="274"/>
        <end position="295"/>
    </location>
</feature>
<evidence type="ECO:0000313" key="5">
    <source>
        <dbReference type="Proteomes" id="UP000030762"/>
    </source>
</evidence>
<evidence type="ECO:0000313" key="4">
    <source>
        <dbReference type="EMBL" id="EQC34154.1"/>
    </source>
</evidence>
<dbReference type="RefSeq" id="XP_008612466.1">
    <property type="nucleotide sequence ID" value="XM_008614244.1"/>
</dbReference>
<evidence type="ECO:0000256" key="1">
    <source>
        <dbReference type="SAM" id="MobiDB-lite"/>
    </source>
</evidence>
<reference evidence="4 5" key="1">
    <citation type="submission" date="2012-04" db="EMBL/GenBank/DDBJ databases">
        <title>The Genome Sequence of Saprolegnia declina VS20.</title>
        <authorList>
            <consortium name="The Broad Institute Genome Sequencing Platform"/>
            <person name="Russ C."/>
            <person name="Nusbaum C."/>
            <person name="Tyler B."/>
            <person name="van West P."/>
            <person name="Dieguez-Uribeondo J."/>
            <person name="de Bruijn I."/>
            <person name="Tripathy S."/>
            <person name="Jiang R."/>
            <person name="Young S.K."/>
            <person name="Zeng Q."/>
            <person name="Gargeya S."/>
            <person name="Fitzgerald M."/>
            <person name="Haas B."/>
            <person name="Abouelleil A."/>
            <person name="Alvarado L."/>
            <person name="Arachchi H.M."/>
            <person name="Berlin A."/>
            <person name="Chapman S.B."/>
            <person name="Goldberg J."/>
            <person name="Griggs A."/>
            <person name="Gujja S."/>
            <person name="Hansen M."/>
            <person name="Howarth C."/>
            <person name="Imamovic A."/>
            <person name="Larimer J."/>
            <person name="McCowen C."/>
            <person name="Montmayeur A."/>
            <person name="Murphy C."/>
            <person name="Neiman D."/>
            <person name="Pearson M."/>
            <person name="Priest M."/>
            <person name="Roberts A."/>
            <person name="Saif S."/>
            <person name="Shea T."/>
            <person name="Sisk P."/>
            <person name="Sykes S."/>
            <person name="Wortman J."/>
            <person name="Nusbaum C."/>
            <person name="Birren B."/>
        </authorList>
    </citation>
    <scope>NUCLEOTIDE SEQUENCE [LARGE SCALE GENOMIC DNA]</scope>
    <source>
        <strain evidence="4 5">VS20</strain>
    </source>
</reference>
<protein>
    <recommendedName>
        <fullName evidence="6">TNFR-Cys domain-containing protein</fullName>
    </recommendedName>
</protein>
<dbReference type="EMBL" id="JH767156">
    <property type="protein sequence ID" value="EQC34154.1"/>
    <property type="molecule type" value="Genomic_DNA"/>
</dbReference>
<gene>
    <name evidence="4" type="ORF">SDRG_08362</name>
</gene>
<keyword evidence="3" id="KW-0732">Signal</keyword>
<feature type="region of interest" description="Disordered" evidence="1">
    <location>
        <begin position="87"/>
        <end position="184"/>
    </location>
</feature>
<evidence type="ECO:0008006" key="6">
    <source>
        <dbReference type="Google" id="ProtNLM"/>
    </source>
</evidence>
<dbReference type="OMA" id="ICKQRTC"/>
<dbReference type="OrthoDB" id="78943at2759"/>
<keyword evidence="2" id="KW-1133">Transmembrane helix</keyword>